<feature type="transmembrane region" description="Helical" evidence="7">
    <location>
        <begin position="569"/>
        <end position="591"/>
    </location>
</feature>
<evidence type="ECO:0000313" key="8">
    <source>
        <dbReference type="EMBL" id="GEM10701.1"/>
    </source>
</evidence>
<dbReference type="InterPro" id="IPR004840">
    <property type="entry name" value="Amino_acid_permease_CS"/>
</dbReference>
<evidence type="ECO:0000256" key="3">
    <source>
        <dbReference type="ARBA" id="ARBA00022692"/>
    </source>
</evidence>
<evidence type="ECO:0000256" key="1">
    <source>
        <dbReference type="ARBA" id="ARBA00004141"/>
    </source>
</evidence>
<feature type="compositionally biased region" description="Polar residues" evidence="6">
    <location>
        <begin position="107"/>
        <end position="121"/>
    </location>
</feature>
<sequence>MTLAVHPRDDPPPPPSLQPSTSRAPPHPLRTDKLHDSDPRGARADSPAPAGHILKGKERDWSIELAVVGRDGNRRVVETNAPAEGAGPAEGAREGVDGLTGMAEGSSDASHASELPSSRSSALPADPSGLEDGRTASTSSSTPPPAAEPASKPSRPPLQSILKRPKPARTPSTSSHHLAFSPAVSSSAEGPITTLPTAYLPLPPAASPSHLTPTSVVLGPPSPDSFESKGKSPTSSPTLPHTAHTHGVLLSTPGTTTSVLPLSSPSHGSHYSHDPDGPVDPTSTFKSWKSSIMGRRSGLYDKKRLAALGFDEELSRDYDFFASWGISLCNIGGLPGTVLGVLTALEAGGGSMYAIAWPLSGLFMISLAAVLGEMASTWPVAGAMFTWIVVTWQFAHIILGVVGLWTERNYSFWVTVAISWGTLCFSALVVSSRLSRSPWLWRVCGFLIVAFFLIINIILLTKSERIFSAEYVFTSYRNSTGFTSKSYVYMIGWVLTCVATGMEASAHMAEDTKRPSRTVPLAMFWSVAATYAMGWVSICVLLATMTIDGADPALQPSIALIANSIPRKYTAVILICVVISLLFQNVAQLLATSRYIWALSRESALPFSNFFRRLSKTNRTPTAAIWVTWAIACPALLFLAINMSIIATTLLEGAGITCTASYVAPILLYLVCDRDVLRGDGRAKWTLRGASKPLAVPVALFLLVFIVTMCLPTGYPVTSLNVSYASAMLIGVLLLSSTAWVLYGNSHYAGPIKTTTRWTIGAEVDLPSTSSQGGPNGTRKKSTAAHAHVTTSAHHGRTAHVWATSGSDGSGEWSYSTETANTALWELREGETGPMDFTYPLVLGLIDSPRPSLASQLPLDACEHICAAVQYLPPAVATQTLCALSLVSKGWSSAAQAALHRMPFLNFDAPDTTPPRTFSHLEALLRTLEARDDLARSVQKLDLGRWTARCSSEAKVDRRQISSLAVKLVVTCPALKVLSLPFVVQADKKDLVVALKQLVQFERLTIDEAVATADPWIINIDASIKEEWGKAIWTIADLAAFAPSWPRIKALQMYATARSGQEDDIVVDWQLEEFSLLLGQNAKLDFHYLHRLLHGSRRSLRCLNVREHQLEPGVLAHFLEDYGGNIRILRTFTSDHFSIDKPLLRTIATRCPNLRELQLDTPIPDLEDALSQLAQLRYLHVLLLGTVFAINLNRLGIADTIRSFRSLKYLGISPGFHEHPNDRFGQFFDDFCIAIDDIRGAVEESGMKVWELPSWDGRAGFRPIRWVPNTLSDPL</sequence>
<dbReference type="PROSITE" id="PS00218">
    <property type="entry name" value="AMINO_ACID_PERMEASE_1"/>
    <property type="match status" value="1"/>
</dbReference>
<feature type="transmembrane region" description="Helical" evidence="7">
    <location>
        <begin position="439"/>
        <end position="460"/>
    </location>
</feature>
<evidence type="ECO:0000313" key="9">
    <source>
        <dbReference type="Proteomes" id="UP000321518"/>
    </source>
</evidence>
<name>A0A511KJY7_RHOTO</name>
<evidence type="ECO:0000256" key="2">
    <source>
        <dbReference type="ARBA" id="ARBA00022448"/>
    </source>
</evidence>
<keyword evidence="4 7" id="KW-1133">Transmembrane helix</keyword>
<dbReference type="InterPro" id="IPR002293">
    <property type="entry name" value="AA/rel_permease1"/>
</dbReference>
<evidence type="ECO:0000256" key="4">
    <source>
        <dbReference type="ARBA" id="ARBA00022989"/>
    </source>
</evidence>
<feature type="region of interest" description="Disordered" evidence="6">
    <location>
        <begin position="1"/>
        <end position="189"/>
    </location>
</feature>
<feature type="transmembrane region" description="Helical" evidence="7">
    <location>
        <begin position="721"/>
        <end position="743"/>
    </location>
</feature>
<feature type="transmembrane region" description="Helical" evidence="7">
    <location>
        <begin position="410"/>
        <end position="430"/>
    </location>
</feature>
<dbReference type="OrthoDB" id="10054429at2759"/>
<dbReference type="Pfam" id="PF13520">
    <property type="entry name" value="AA_permease_2"/>
    <property type="match status" value="1"/>
</dbReference>
<protein>
    <submittedName>
        <fullName evidence="8">Amino acid permease-associated region</fullName>
    </submittedName>
</protein>
<feature type="compositionally biased region" description="Low complexity" evidence="6">
    <location>
        <begin position="81"/>
        <end position="90"/>
    </location>
</feature>
<feature type="region of interest" description="Disordered" evidence="6">
    <location>
        <begin position="765"/>
        <end position="787"/>
    </location>
</feature>
<dbReference type="GO" id="GO:0016020">
    <property type="term" value="C:membrane"/>
    <property type="evidence" value="ECO:0007669"/>
    <property type="project" value="UniProtKB-SubCell"/>
</dbReference>
<evidence type="ECO:0000256" key="6">
    <source>
        <dbReference type="SAM" id="MobiDB-lite"/>
    </source>
</evidence>
<comment type="caution">
    <text evidence="8">The sequence shown here is derived from an EMBL/GenBank/DDBJ whole genome shotgun (WGS) entry which is preliminary data.</text>
</comment>
<dbReference type="SUPFAM" id="SSF52047">
    <property type="entry name" value="RNI-like"/>
    <property type="match status" value="1"/>
</dbReference>
<dbReference type="Gene3D" id="3.80.10.10">
    <property type="entry name" value="Ribonuclease Inhibitor"/>
    <property type="match status" value="1"/>
</dbReference>
<feature type="compositionally biased region" description="Basic and acidic residues" evidence="6">
    <location>
        <begin position="1"/>
        <end position="11"/>
    </location>
</feature>
<dbReference type="PANTHER" id="PTHR45649:SF9">
    <property type="entry name" value="AMINO-ACID PERMEASE 2"/>
    <property type="match status" value="1"/>
</dbReference>
<feature type="transmembrane region" description="Helical" evidence="7">
    <location>
        <begin position="384"/>
        <end position="404"/>
    </location>
</feature>
<keyword evidence="3 7" id="KW-0812">Transmembrane</keyword>
<dbReference type="Gene3D" id="1.20.1740.10">
    <property type="entry name" value="Amino acid/polyamine transporter I"/>
    <property type="match status" value="1"/>
</dbReference>
<feature type="transmembrane region" description="Helical" evidence="7">
    <location>
        <begin position="487"/>
        <end position="509"/>
    </location>
</feature>
<comment type="subcellular location">
    <subcellularLocation>
        <location evidence="1">Membrane</location>
        <topology evidence="1">Multi-pass membrane protein</topology>
    </subcellularLocation>
</comment>
<feature type="transmembrane region" description="Helical" evidence="7">
    <location>
        <begin position="623"/>
        <end position="647"/>
    </location>
</feature>
<feature type="region of interest" description="Disordered" evidence="6">
    <location>
        <begin position="209"/>
        <end position="278"/>
    </location>
</feature>
<feature type="transmembrane region" description="Helical" evidence="7">
    <location>
        <begin position="693"/>
        <end position="715"/>
    </location>
</feature>
<dbReference type="GO" id="GO:0006865">
    <property type="term" value="P:amino acid transport"/>
    <property type="evidence" value="ECO:0007669"/>
    <property type="project" value="InterPro"/>
</dbReference>
<keyword evidence="2" id="KW-0813">Transport</keyword>
<accession>A0A511KJY7</accession>
<dbReference type="EMBL" id="BJWK01000012">
    <property type="protein sequence ID" value="GEM10701.1"/>
    <property type="molecule type" value="Genomic_DNA"/>
</dbReference>
<feature type="transmembrane region" description="Helical" evidence="7">
    <location>
        <begin position="351"/>
        <end position="372"/>
    </location>
</feature>
<feature type="compositionally biased region" description="Basic and acidic residues" evidence="6">
    <location>
        <begin position="29"/>
        <end position="43"/>
    </location>
</feature>
<feature type="transmembrane region" description="Helical" evidence="7">
    <location>
        <begin position="521"/>
        <end position="547"/>
    </location>
</feature>
<dbReference type="GO" id="GO:0022857">
    <property type="term" value="F:transmembrane transporter activity"/>
    <property type="evidence" value="ECO:0007669"/>
    <property type="project" value="InterPro"/>
</dbReference>
<reference evidence="8 9" key="1">
    <citation type="submission" date="2019-07" db="EMBL/GenBank/DDBJ databases">
        <title>Rhodotorula toruloides NBRC10032 genome sequencing.</title>
        <authorList>
            <person name="Shida Y."/>
            <person name="Takaku H."/>
            <person name="Ogasawara W."/>
            <person name="Mori K."/>
        </authorList>
    </citation>
    <scope>NUCLEOTIDE SEQUENCE [LARGE SCALE GENOMIC DNA]</scope>
    <source>
        <strain evidence="8 9">NBRC10032</strain>
    </source>
</reference>
<dbReference type="InterPro" id="IPR032675">
    <property type="entry name" value="LRR_dom_sf"/>
</dbReference>
<feature type="transmembrane region" description="Helical" evidence="7">
    <location>
        <begin position="653"/>
        <end position="672"/>
    </location>
</feature>
<keyword evidence="5 7" id="KW-0472">Membrane</keyword>
<organism evidence="8 9">
    <name type="scientific">Rhodotorula toruloides</name>
    <name type="common">Yeast</name>
    <name type="synonym">Rhodosporidium toruloides</name>
    <dbReference type="NCBI Taxonomy" id="5286"/>
    <lineage>
        <taxon>Eukaryota</taxon>
        <taxon>Fungi</taxon>
        <taxon>Dikarya</taxon>
        <taxon>Basidiomycota</taxon>
        <taxon>Pucciniomycotina</taxon>
        <taxon>Microbotryomycetes</taxon>
        <taxon>Sporidiobolales</taxon>
        <taxon>Sporidiobolaceae</taxon>
        <taxon>Rhodotorula</taxon>
    </lineage>
</organism>
<proteinExistence type="predicted"/>
<evidence type="ECO:0000256" key="7">
    <source>
        <dbReference type="SAM" id="Phobius"/>
    </source>
</evidence>
<feature type="transmembrane region" description="Helical" evidence="7">
    <location>
        <begin position="321"/>
        <end position="345"/>
    </location>
</feature>
<evidence type="ECO:0000256" key="5">
    <source>
        <dbReference type="ARBA" id="ARBA00023136"/>
    </source>
</evidence>
<dbReference type="AlphaFoldDB" id="A0A511KJY7"/>
<dbReference type="Proteomes" id="UP000321518">
    <property type="component" value="Unassembled WGS sequence"/>
</dbReference>
<feature type="compositionally biased region" description="Low complexity" evidence="6">
    <location>
        <begin position="247"/>
        <end position="266"/>
    </location>
</feature>
<gene>
    <name evidence="8" type="ORF">Rt10032_c12g4718</name>
</gene>
<dbReference type="PANTHER" id="PTHR45649">
    <property type="entry name" value="AMINO-ACID PERMEASE BAT1"/>
    <property type="match status" value="1"/>
</dbReference>